<feature type="signal peptide" evidence="1">
    <location>
        <begin position="1"/>
        <end position="23"/>
    </location>
</feature>
<keyword evidence="1" id="KW-0732">Signal</keyword>
<name>A0A7T0BT99_9BACT</name>
<accession>A0A7T0BT99</accession>
<gene>
    <name evidence="2" type="ORF">G3M70_00635</name>
</gene>
<protein>
    <submittedName>
        <fullName evidence="2">Uncharacterized protein</fullName>
    </submittedName>
</protein>
<evidence type="ECO:0000313" key="3">
    <source>
        <dbReference type="Proteomes" id="UP000594688"/>
    </source>
</evidence>
<evidence type="ECO:0000313" key="2">
    <source>
        <dbReference type="EMBL" id="QPJ60473.1"/>
    </source>
</evidence>
<dbReference type="EMBL" id="CP048685">
    <property type="protein sequence ID" value="QPJ60473.1"/>
    <property type="molecule type" value="Genomic_DNA"/>
</dbReference>
<feature type="chain" id="PRO_5032751942" evidence="1">
    <location>
        <begin position="24"/>
        <end position="138"/>
    </location>
</feature>
<dbReference type="KEGG" id="nli:G3M70_00635"/>
<evidence type="ECO:0000256" key="1">
    <source>
        <dbReference type="SAM" id="SignalP"/>
    </source>
</evidence>
<proteinExistence type="predicted"/>
<dbReference type="Proteomes" id="UP000594688">
    <property type="component" value="Chromosome"/>
</dbReference>
<reference evidence="2 3" key="1">
    <citation type="submission" date="2020-02" db="EMBL/GenBank/DDBJ databases">
        <title>Genomic and physiological characterization of two novel Nitrospinaceae genera.</title>
        <authorList>
            <person name="Mueller A.J."/>
            <person name="Jung M.-Y."/>
            <person name="Strachan C.R."/>
            <person name="Herbold C.W."/>
            <person name="Kirkegaard R.H."/>
            <person name="Daims H."/>
        </authorList>
    </citation>
    <scope>NUCLEOTIDE SEQUENCE [LARGE SCALE GENOMIC DNA]</scope>
    <source>
        <strain evidence="2">EB</strain>
    </source>
</reference>
<sequence>MRIFFIVLIWILGLSLTSQSALASLHHHHPEKEKNPFSRPAHKMGHLHCVHNALHQGKPCPHVNGMPMEAPVERRLISNCGGPVSGLPVNHFSSFSFFWDEVSLILLDNPRQINFVVFCDQHPGKLVFDPAIPPPQHF</sequence>
<dbReference type="AlphaFoldDB" id="A0A7T0BT99"/>
<organism evidence="2 3">
    <name type="scientific">Candidatus Nitronauta litoralis</name>
    <dbReference type="NCBI Taxonomy" id="2705533"/>
    <lineage>
        <taxon>Bacteria</taxon>
        <taxon>Pseudomonadati</taxon>
        <taxon>Nitrospinota/Tectimicrobiota group</taxon>
        <taxon>Nitrospinota</taxon>
        <taxon>Nitrospinia</taxon>
        <taxon>Nitrospinales</taxon>
        <taxon>Nitrospinaceae</taxon>
        <taxon>Candidatus Nitronauta</taxon>
    </lineage>
</organism>